<dbReference type="GO" id="GO:0016887">
    <property type="term" value="F:ATP hydrolysis activity"/>
    <property type="evidence" value="ECO:0007669"/>
    <property type="project" value="InterPro"/>
</dbReference>
<keyword evidence="2" id="KW-0547">Nucleotide-binding</keyword>
<dbReference type="Proteomes" id="UP001200513">
    <property type="component" value="Chromosome"/>
</dbReference>
<dbReference type="PROSITE" id="PS50893">
    <property type="entry name" value="ABC_TRANSPORTER_2"/>
    <property type="match status" value="1"/>
</dbReference>
<dbReference type="SMART" id="SM00382">
    <property type="entry name" value="AAA"/>
    <property type="match status" value="1"/>
</dbReference>
<evidence type="ECO:0000256" key="3">
    <source>
        <dbReference type="ARBA" id="ARBA00022840"/>
    </source>
</evidence>
<dbReference type="SUPFAM" id="SSF52540">
    <property type="entry name" value="P-loop containing nucleoside triphosphate hydrolases"/>
    <property type="match status" value="1"/>
</dbReference>
<dbReference type="EMBL" id="CP084167">
    <property type="protein sequence ID" value="UJG44321.1"/>
    <property type="molecule type" value="Genomic_DNA"/>
</dbReference>
<dbReference type="InterPro" id="IPR027417">
    <property type="entry name" value="P-loop_NTPase"/>
</dbReference>
<evidence type="ECO:0000256" key="1">
    <source>
        <dbReference type="ARBA" id="ARBA00022448"/>
    </source>
</evidence>
<keyword evidence="3 5" id="KW-0067">ATP-binding</keyword>
<dbReference type="PANTHER" id="PTHR42711:SF18">
    <property type="entry name" value="ABC TRANSPORTER, ATP-BINDING PROTEIN"/>
    <property type="match status" value="1"/>
</dbReference>
<gene>
    <name evidence="5" type="ORF">K9W46_03860</name>
</gene>
<dbReference type="GO" id="GO:0005524">
    <property type="term" value="F:ATP binding"/>
    <property type="evidence" value="ECO:0007669"/>
    <property type="project" value="UniProtKB-KW"/>
</dbReference>
<dbReference type="InterPro" id="IPR003439">
    <property type="entry name" value="ABC_transporter-like_ATP-bd"/>
</dbReference>
<evidence type="ECO:0000256" key="2">
    <source>
        <dbReference type="ARBA" id="ARBA00022741"/>
    </source>
</evidence>
<accession>A0A9Y1FPM5</accession>
<name>A0A9Y1FPM5_9ARCH</name>
<dbReference type="Pfam" id="PF00005">
    <property type="entry name" value="ABC_tran"/>
    <property type="match status" value="1"/>
</dbReference>
<dbReference type="InterPro" id="IPR050763">
    <property type="entry name" value="ABC_transporter_ATP-binding"/>
</dbReference>
<dbReference type="PANTHER" id="PTHR42711">
    <property type="entry name" value="ABC TRANSPORTER ATP-BINDING PROTEIN"/>
    <property type="match status" value="1"/>
</dbReference>
<feature type="domain" description="ABC transporter" evidence="4">
    <location>
        <begin position="47"/>
        <end position="281"/>
    </location>
</feature>
<organism evidence="5">
    <name type="scientific">Candidatus Heimdallarchaeum endolithica</name>
    <dbReference type="NCBI Taxonomy" id="2876572"/>
    <lineage>
        <taxon>Archaea</taxon>
        <taxon>Promethearchaeati</taxon>
        <taxon>Candidatus Heimdallarchaeota</taxon>
        <taxon>Candidatus Heimdallarchaeia (ex Rinke et al. 2021) (nom. nud.)</taxon>
        <taxon>Candidatus Heimdallarchaeales</taxon>
        <taxon>Candidatus Heimdallarchaeaceae</taxon>
        <taxon>Candidatus Heimdallarchaeum</taxon>
    </lineage>
</organism>
<evidence type="ECO:0000313" key="5">
    <source>
        <dbReference type="EMBL" id="UJG44321.1"/>
    </source>
</evidence>
<keyword evidence="1" id="KW-0813">Transport</keyword>
<evidence type="ECO:0000259" key="4">
    <source>
        <dbReference type="PROSITE" id="PS50893"/>
    </source>
</evidence>
<protein>
    <submittedName>
        <fullName evidence="5">ABC transporter ATP-binding protein</fullName>
    </submittedName>
</protein>
<dbReference type="InterPro" id="IPR003593">
    <property type="entry name" value="AAA+_ATPase"/>
</dbReference>
<dbReference type="AlphaFoldDB" id="A0A9Y1FPM5"/>
<reference evidence="5" key="1">
    <citation type="journal article" date="2022" name="Nat. Microbiol.">
        <title>Unique mobile elements and scalable gene flow at the prokaryote-eukaryote boundary revealed by circularized Asgard archaea genomes.</title>
        <authorList>
            <person name="Wu F."/>
            <person name="Speth D.R."/>
            <person name="Philosof A."/>
            <person name="Cremiere A."/>
            <person name="Narayanan A."/>
            <person name="Barco R.A."/>
            <person name="Connon S.A."/>
            <person name="Amend J.P."/>
            <person name="Antoshechkin I.A."/>
            <person name="Orphan V.J."/>
        </authorList>
    </citation>
    <scope>NUCLEOTIDE SEQUENCE</scope>
    <source>
        <strain evidence="5">PR6</strain>
    </source>
</reference>
<proteinExistence type="predicted"/>
<sequence length="365" mass="41562">MIKIENIEKTYFSKKIEFTLFVRNVKKKGKEIEKSKPTASSISETKVQYNPLFKTEKKKTYALRGINLKIREGEIFGLLGPNGAGKTTLTKIISTLIIPDKGNIFVNGYNVVSKVKQARASIGLVTGGERSLYWKLTPLENLSFFGRMYYLSKKESLERAKELIEIFGLEEKKNDLVQNLSTGQKMKVAFARALMHDPPVLLLDEYNRGLDPQASKNLRDFIKKVLQKEQNKTILLCTHDMTVADNLSDRVGLIFQGKIVTLDTPEKLKSSLKFRTKLTFVTDKPIAPLVEKYEGVSILTTKNVEREYTTILTLKNGLSSIEIMDNIREKDCFIKNFEVNHASLEDVFLSYTGRKLEEIENGEED</sequence>
<dbReference type="Gene3D" id="3.40.50.300">
    <property type="entry name" value="P-loop containing nucleotide triphosphate hydrolases"/>
    <property type="match status" value="1"/>
</dbReference>